<dbReference type="SUPFAM" id="SSF52540">
    <property type="entry name" value="P-loop containing nucleoside triphosphate hydrolases"/>
    <property type="match status" value="1"/>
</dbReference>
<keyword evidence="9 12" id="KW-0238">DNA-binding</keyword>
<dbReference type="InterPro" id="IPR001238">
    <property type="entry name" value="DNA-binding_RecF"/>
</dbReference>
<keyword evidence="7 12" id="KW-0227">DNA damage</keyword>
<keyword evidence="4 12" id="KW-0963">Cytoplasm</keyword>
<feature type="binding site" evidence="12">
    <location>
        <begin position="30"/>
        <end position="37"/>
    </location>
    <ligand>
        <name>ATP</name>
        <dbReference type="ChEBI" id="CHEBI:30616"/>
    </ligand>
</feature>
<evidence type="ECO:0000313" key="15">
    <source>
        <dbReference type="EMBL" id="MBC8570637.1"/>
    </source>
</evidence>
<dbReference type="PANTHER" id="PTHR32182:SF0">
    <property type="entry name" value="DNA REPLICATION AND REPAIR PROTEIN RECF"/>
    <property type="match status" value="1"/>
</dbReference>
<keyword evidence="8 12" id="KW-0067">ATP-binding</keyword>
<protein>
    <recommendedName>
        <fullName evidence="3 12">DNA replication and repair protein RecF</fullName>
    </recommendedName>
</protein>
<evidence type="ECO:0000256" key="9">
    <source>
        <dbReference type="ARBA" id="ARBA00023125"/>
    </source>
</evidence>
<evidence type="ECO:0000256" key="3">
    <source>
        <dbReference type="ARBA" id="ARBA00020170"/>
    </source>
</evidence>
<dbReference type="Gene3D" id="3.40.50.300">
    <property type="entry name" value="P-loop containing nucleotide triphosphate hydrolases"/>
    <property type="match status" value="1"/>
</dbReference>
<dbReference type="Proteomes" id="UP000660861">
    <property type="component" value="Unassembled WGS sequence"/>
</dbReference>
<evidence type="ECO:0000256" key="10">
    <source>
        <dbReference type="ARBA" id="ARBA00023204"/>
    </source>
</evidence>
<feature type="domain" description="RecF/RecN/SMC N-terminal" evidence="14">
    <location>
        <begin position="3"/>
        <end position="352"/>
    </location>
</feature>
<dbReference type="InterPro" id="IPR003395">
    <property type="entry name" value="RecF/RecN/SMC_N"/>
</dbReference>
<dbReference type="PROSITE" id="PS00617">
    <property type="entry name" value="RECF_1"/>
    <property type="match status" value="1"/>
</dbReference>
<dbReference type="PROSITE" id="PS00618">
    <property type="entry name" value="RECF_2"/>
    <property type="match status" value="1"/>
</dbReference>
<accession>A0A926EB39</accession>
<sequence length="372" mass="42138">MRIETLSLQHFRNLETMEIAFDPKVNLICGDNGQGKTNLIEAIWLLTGARSFRGNRDGDLVRFGEERAKIEAKFFSQMRDQEISIQLGPKRQSSLNGVAVQSGGELSENFGAVVFSPVHLEIVKEGPQQRRRFLDTAIGQIKERYQKYLQNLNRILLQRNNLLRDVPFHGELRGLLDVYDEHLAQTSAVITVMRRSYIEKLKIQAEDIYREISGGREALSLRYIPSIDGPIEGLSGEELKEVYLAAIQTARENDIAYKTTSVGPHRDDLEITLDGLSARSFGSQGQQRSCVLALKLSEGRILKEVLDDNPVILLDDVLSELDAKRQAYLLREMTGMQVFITCCDPHVREQMEGGALFFIERGALTREQKEKE</sequence>
<evidence type="ECO:0000256" key="7">
    <source>
        <dbReference type="ARBA" id="ARBA00022763"/>
    </source>
</evidence>
<gene>
    <name evidence="12 15" type="primary">recF</name>
    <name evidence="15" type="ORF">H8709_07300</name>
</gene>
<dbReference type="InterPro" id="IPR042174">
    <property type="entry name" value="RecF_2"/>
</dbReference>
<dbReference type="NCBIfam" id="TIGR00611">
    <property type="entry name" value="recf"/>
    <property type="match status" value="1"/>
</dbReference>
<dbReference type="RefSeq" id="WP_262397734.1">
    <property type="nucleotide sequence ID" value="NZ_JACRTC010000004.1"/>
</dbReference>
<dbReference type="GO" id="GO:0009432">
    <property type="term" value="P:SOS response"/>
    <property type="evidence" value="ECO:0007669"/>
    <property type="project" value="UniProtKB-UniRule"/>
</dbReference>
<comment type="function">
    <text evidence="12 13">The RecF protein is involved in DNA metabolism; it is required for DNA replication and normal SOS inducibility. RecF binds preferentially to single-stranded, linear DNA. It also seems to bind ATP.</text>
</comment>
<dbReference type="HAMAP" id="MF_00365">
    <property type="entry name" value="RecF"/>
    <property type="match status" value="1"/>
</dbReference>
<evidence type="ECO:0000256" key="8">
    <source>
        <dbReference type="ARBA" id="ARBA00022840"/>
    </source>
</evidence>
<keyword evidence="10 12" id="KW-0234">DNA repair</keyword>
<dbReference type="Pfam" id="PF02463">
    <property type="entry name" value="SMC_N"/>
    <property type="match status" value="1"/>
</dbReference>
<evidence type="ECO:0000256" key="6">
    <source>
        <dbReference type="ARBA" id="ARBA00022741"/>
    </source>
</evidence>
<dbReference type="InterPro" id="IPR027417">
    <property type="entry name" value="P-loop_NTPase"/>
</dbReference>
<evidence type="ECO:0000259" key="14">
    <source>
        <dbReference type="Pfam" id="PF02463"/>
    </source>
</evidence>
<dbReference type="GO" id="GO:0006260">
    <property type="term" value="P:DNA replication"/>
    <property type="evidence" value="ECO:0007669"/>
    <property type="project" value="UniProtKB-UniRule"/>
</dbReference>
<dbReference type="PANTHER" id="PTHR32182">
    <property type="entry name" value="DNA REPLICATION AND REPAIR PROTEIN RECF"/>
    <property type="match status" value="1"/>
</dbReference>
<dbReference type="GO" id="GO:0005524">
    <property type="term" value="F:ATP binding"/>
    <property type="evidence" value="ECO:0007669"/>
    <property type="project" value="UniProtKB-UniRule"/>
</dbReference>
<organism evidence="15 16">
    <name type="scientific">Zongyangia hominis</name>
    <dbReference type="NCBI Taxonomy" id="2763677"/>
    <lineage>
        <taxon>Bacteria</taxon>
        <taxon>Bacillati</taxon>
        <taxon>Bacillota</taxon>
        <taxon>Clostridia</taxon>
        <taxon>Eubacteriales</taxon>
        <taxon>Oscillospiraceae</taxon>
        <taxon>Zongyangia</taxon>
    </lineage>
</organism>
<evidence type="ECO:0000256" key="2">
    <source>
        <dbReference type="ARBA" id="ARBA00008016"/>
    </source>
</evidence>
<keyword evidence="6 12" id="KW-0547">Nucleotide-binding</keyword>
<proteinExistence type="inferred from homology"/>
<name>A0A926EB39_9FIRM</name>
<keyword evidence="16" id="KW-1185">Reference proteome</keyword>
<dbReference type="InterPro" id="IPR018078">
    <property type="entry name" value="DNA-binding_RecF_CS"/>
</dbReference>
<reference evidence="15" key="1">
    <citation type="submission" date="2020-08" db="EMBL/GenBank/DDBJ databases">
        <title>Genome public.</title>
        <authorList>
            <person name="Liu C."/>
            <person name="Sun Q."/>
        </authorList>
    </citation>
    <scope>NUCLEOTIDE SEQUENCE</scope>
    <source>
        <strain evidence="15">NSJ-54</strain>
    </source>
</reference>
<comment type="similarity">
    <text evidence="2 12 13">Belongs to the RecF family.</text>
</comment>
<evidence type="ECO:0000256" key="5">
    <source>
        <dbReference type="ARBA" id="ARBA00022705"/>
    </source>
</evidence>
<keyword evidence="5 12" id="KW-0235">DNA replication</keyword>
<evidence type="ECO:0000256" key="12">
    <source>
        <dbReference type="HAMAP-Rule" id="MF_00365"/>
    </source>
</evidence>
<keyword evidence="11 12" id="KW-0742">SOS response</keyword>
<evidence type="ECO:0000256" key="4">
    <source>
        <dbReference type="ARBA" id="ARBA00022490"/>
    </source>
</evidence>
<dbReference type="GO" id="GO:0006302">
    <property type="term" value="P:double-strand break repair"/>
    <property type="evidence" value="ECO:0007669"/>
    <property type="project" value="TreeGrafter"/>
</dbReference>
<dbReference type="GO" id="GO:0003697">
    <property type="term" value="F:single-stranded DNA binding"/>
    <property type="evidence" value="ECO:0007669"/>
    <property type="project" value="UniProtKB-UniRule"/>
</dbReference>
<dbReference type="EMBL" id="JACRTC010000004">
    <property type="protein sequence ID" value="MBC8570637.1"/>
    <property type="molecule type" value="Genomic_DNA"/>
</dbReference>
<dbReference type="GO" id="GO:0000731">
    <property type="term" value="P:DNA synthesis involved in DNA repair"/>
    <property type="evidence" value="ECO:0007669"/>
    <property type="project" value="TreeGrafter"/>
</dbReference>
<comment type="subcellular location">
    <subcellularLocation>
        <location evidence="1 12 13">Cytoplasm</location>
    </subcellularLocation>
</comment>
<evidence type="ECO:0000313" key="16">
    <source>
        <dbReference type="Proteomes" id="UP000660861"/>
    </source>
</evidence>
<dbReference type="Gene3D" id="1.20.1050.90">
    <property type="entry name" value="RecF/RecN/SMC, N-terminal domain"/>
    <property type="match status" value="1"/>
</dbReference>
<comment type="caution">
    <text evidence="15">The sequence shown here is derived from an EMBL/GenBank/DDBJ whole genome shotgun (WGS) entry which is preliminary data.</text>
</comment>
<evidence type="ECO:0000256" key="13">
    <source>
        <dbReference type="RuleBase" id="RU000578"/>
    </source>
</evidence>
<evidence type="ECO:0000256" key="1">
    <source>
        <dbReference type="ARBA" id="ARBA00004496"/>
    </source>
</evidence>
<dbReference type="AlphaFoldDB" id="A0A926EB39"/>
<evidence type="ECO:0000256" key="11">
    <source>
        <dbReference type="ARBA" id="ARBA00023236"/>
    </source>
</evidence>
<dbReference type="GO" id="GO:0005737">
    <property type="term" value="C:cytoplasm"/>
    <property type="evidence" value="ECO:0007669"/>
    <property type="project" value="UniProtKB-SubCell"/>
</dbReference>